<dbReference type="OrthoDB" id="6657864at2"/>
<name>A0A2V5M1C4_9MICC</name>
<keyword evidence="3" id="KW-1185">Reference proteome</keyword>
<evidence type="ECO:0000313" key="2">
    <source>
        <dbReference type="EMBL" id="PYI68966.1"/>
    </source>
</evidence>
<dbReference type="Proteomes" id="UP000247832">
    <property type="component" value="Unassembled WGS sequence"/>
</dbReference>
<protein>
    <recommendedName>
        <fullName evidence="1">SnoaL-like domain-containing protein</fullName>
    </recommendedName>
</protein>
<organism evidence="2 3">
    <name type="scientific">Arthrobacter livingstonensis</name>
    <dbReference type="NCBI Taxonomy" id="670078"/>
    <lineage>
        <taxon>Bacteria</taxon>
        <taxon>Bacillati</taxon>
        <taxon>Actinomycetota</taxon>
        <taxon>Actinomycetes</taxon>
        <taxon>Micrococcales</taxon>
        <taxon>Micrococcaceae</taxon>
        <taxon>Arthrobacter</taxon>
    </lineage>
</organism>
<evidence type="ECO:0000313" key="3">
    <source>
        <dbReference type="Proteomes" id="UP000247832"/>
    </source>
</evidence>
<feature type="domain" description="SnoaL-like" evidence="1">
    <location>
        <begin position="9"/>
        <end position="114"/>
    </location>
</feature>
<evidence type="ECO:0000259" key="1">
    <source>
        <dbReference type="Pfam" id="PF12680"/>
    </source>
</evidence>
<sequence length="133" mass="14436">MNESAVDVVRRFYESVAEQDLAKAEACFAPDALWHLPGKGPIAGDHVGWSAIRDGFLAKLAPLSGGTFRAELLDVAVGDRYVVAIQHATGDFGGRVLDITGCQLMRVQDGLIHEVRGHYSDQEQLDGFWAEPA</sequence>
<dbReference type="Gene3D" id="3.10.450.50">
    <property type="match status" value="1"/>
</dbReference>
<dbReference type="EMBL" id="QJVD01000003">
    <property type="protein sequence ID" value="PYI68966.1"/>
    <property type="molecule type" value="Genomic_DNA"/>
</dbReference>
<accession>A0A2V5M1C4</accession>
<comment type="caution">
    <text evidence="2">The sequence shown here is derived from an EMBL/GenBank/DDBJ whole genome shotgun (WGS) entry which is preliminary data.</text>
</comment>
<reference evidence="2 3" key="1">
    <citation type="submission" date="2018-05" db="EMBL/GenBank/DDBJ databases">
        <title>Genetic diversity of glacier-inhabiting Cryobacterium bacteria in China and description of Cryobacterium mengkeensis sp. nov. and Arthrobacter glacialis sp. nov.</title>
        <authorList>
            <person name="Liu Q."/>
            <person name="Xin Y.-H."/>
        </authorList>
    </citation>
    <scope>NUCLEOTIDE SEQUENCE [LARGE SCALE GENOMIC DNA]</scope>
    <source>
        <strain evidence="2 3">LI2</strain>
    </source>
</reference>
<proteinExistence type="predicted"/>
<dbReference type="InterPro" id="IPR037401">
    <property type="entry name" value="SnoaL-like"/>
</dbReference>
<dbReference type="AlphaFoldDB" id="A0A2V5M1C4"/>
<dbReference type="RefSeq" id="WP_110499715.1">
    <property type="nucleotide sequence ID" value="NZ_QJVD01000003.1"/>
</dbReference>
<gene>
    <name evidence="2" type="ORF">CVV68_03955</name>
</gene>
<dbReference type="SUPFAM" id="SSF54427">
    <property type="entry name" value="NTF2-like"/>
    <property type="match status" value="1"/>
</dbReference>
<dbReference type="Pfam" id="PF12680">
    <property type="entry name" value="SnoaL_2"/>
    <property type="match status" value="1"/>
</dbReference>
<dbReference type="InterPro" id="IPR032710">
    <property type="entry name" value="NTF2-like_dom_sf"/>
</dbReference>